<dbReference type="AlphaFoldDB" id="A0A7S1I6W3"/>
<feature type="region of interest" description="Disordered" evidence="1">
    <location>
        <begin position="103"/>
        <end position="125"/>
    </location>
</feature>
<evidence type="ECO:0000256" key="1">
    <source>
        <dbReference type="SAM" id="MobiDB-lite"/>
    </source>
</evidence>
<reference evidence="2" key="1">
    <citation type="submission" date="2021-01" db="EMBL/GenBank/DDBJ databases">
        <authorList>
            <person name="Corre E."/>
            <person name="Pelletier E."/>
            <person name="Niang G."/>
            <person name="Scheremetjew M."/>
            <person name="Finn R."/>
            <person name="Kale V."/>
            <person name="Holt S."/>
            <person name="Cochrane G."/>
            <person name="Meng A."/>
            <person name="Brown T."/>
            <person name="Cohen L."/>
        </authorList>
    </citation>
    <scope>NUCLEOTIDE SEQUENCE</scope>
    <source>
        <strain evidence="2">NIES-381</strain>
    </source>
</reference>
<gene>
    <name evidence="2" type="ORF">EGYM00392_LOCUS13688</name>
</gene>
<proteinExistence type="predicted"/>
<protein>
    <submittedName>
        <fullName evidence="2">Uncharacterized protein</fullName>
    </submittedName>
</protein>
<dbReference type="EMBL" id="HBGA01037561">
    <property type="protein sequence ID" value="CAD9002604.1"/>
    <property type="molecule type" value="Transcribed_RNA"/>
</dbReference>
<organism evidence="2">
    <name type="scientific">Eutreptiella gymnastica</name>
    <dbReference type="NCBI Taxonomy" id="73025"/>
    <lineage>
        <taxon>Eukaryota</taxon>
        <taxon>Discoba</taxon>
        <taxon>Euglenozoa</taxon>
        <taxon>Euglenida</taxon>
        <taxon>Spirocuta</taxon>
        <taxon>Euglenophyceae</taxon>
        <taxon>Eutreptiales</taxon>
        <taxon>Eutreptiaceae</taxon>
        <taxon>Eutreptiella</taxon>
    </lineage>
</organism>
<sequence length="125" mass="13655">MRLGRVGRYQLRLWVYHGPVCPVKGLQWQPALQLKEDLQHKRIHMCIPMGTTTYTLLTADTSCPAVAPAQAHPSDLLDWPTWASDICDGTNWVSHPVGLTMSTKEGTGGSPVASSRRRGAGTFVG</sequence>
<name>A0A7S1I6W3_9EUGL</name>
<evidence type="ECO:0000313" key="2">
    <source>
        <dbReference type="EMBL" id="CAD9002604.1"/>
    </source>
</evidence>
<accession>A0A7S1I6W3</accession>